<dbReference type="PANTHER" id="PTHR11017:SF570">
    <property type="entry name" value="DISEASE RESISTANCE PROTEIN (TIR-NBS CLASS)-RELATED"/>
    <property type="match status" value="1"/>
</dbReference>
<evidence type="ECO:0000313" key="2">
    <source>
        <dbReference type="Proteomes" id="UP000006882"/>
    </source>
</evidence>
<proteinExistence type="predicted"/>
<reference evidence="1 2" key="1">
    <citation type="journal article" date="2013" name="Nat. Genet.">
        <title>The high-quality draft genome of peach (Prunus persica) identifies unique patterns of genetic diversity, domestication and genome evolution.</title>
        <authorList>
            <consortium name="International Peach Genome Initiative"/>
            <person name="Verde I."/>
            <person name="Abbott A.G."/>
            <person name="Scalabrin S."/>
            <person name="Jung S."/>
            <person name="Shu S."/>
            <person name="Marroni F."/>
            <person name="Zhebentyayeva T."/>
            <person name="Dettori M.T."/>
            <person name="Grimwood J."/>
            <person name="Cattonaro F."/>
            <person name="Zuccolo A."/>
            <person name="Rossini L."/>
            <person name="Jenkins J."/>
            <person name="Vendramin E."/>
            <person name="Meisel L.A."/>
            <person name="Decroocq V."/>
            <person name="Sosinski B."/>
            <person name="Prochnik S."/>
            <person name="Mitros T."/>
            <person name="Policriti A."/>
            <person name="Cipriani G."/>
            <person name="Dondini L."/>
            <person name="Ficklin S."/>
            <person name="Goodstein D.M."/>
            <person name="Xuan P."/>
            <person name="Del Fabbro C."/>
            <person name="Aramini V."/>
            <person name="Copetti D."/>
            <person name="Gonzalez S."/>
            <person name="Horner D.S."/>
            <person name="Falchi R."/>
            <person name="Lucas S."/>
            <person name="Mica E."/>
            <person name="Maldonado J."/>
            <person name="Lazzari B."/>
            <person name="Bielenberg D."/>
            <person name="Pirona R."/>
            <person name="Miculan M."/>
            <person name="Barakat A."/>
            <person name="Testolin R."/>
            <person name="Stella A."/>
            <person name="Tartarini S."/>
            <person name="Tonutti P."/>
            <person name="Arus P."/>
            <person name="Orellana A."/>
            <person name="Wells C."/>
            <person name="Main D."/>
            <person name="Vizzotto G."/>
            <person name="Silva H."/>
            <person name="Salamini F."/>
            <person name="Schmutz J."/>
            <person name="Morgante M."/>
            <person name="Rokhsar D.S."/>
        </authorList>
    </citation>
    <scope>NUCLEOTIDE SEQUENCE [LARGE SCALE GENOMIC DNA]</scope>
    <source>
        <strain evidence="2">cv. Nemared</strain>
    </source>
</reference>
<accession>A0A251QBQ8</accession>
<dbReference type="Gramene" id="ONI21271">
    <property type="protein sequence ID" value="ONI21271"/>
    <property type="gene ID" value="PRUPE_2G057000"/>
</dbReference>
<dbReference type="AlphaFoldDB" id="A0A251QBQ8"/>
<dbReference type="Proteomes" id="UP000006882">
    <property type="component" value="Chromosome G2"/>
</dbReference>
<protein>
    <submittedName>
        <fullName evidence="1">Uncharacterized protein</fullName>
    </submittedName>
</protein>
<gene>
    <name evidence="1" type="ORF">PRUPE_2G057000</name>
</gene>
<dbReference type="PANTHER" id="PTHR11017">
    <property type="entry name" value="LEUCINE-RICH REPEAT-CONTAINING PROTEIN"/>
    <property type="match status" value="1"/>
</dbReference>
<sequence>MDFLGLNNYHNAHELFSMMSFKRKEPPNDYLVLARRAIACAQYLPLALSMLGSHLRNQYYEARPFEEIQKILRTSYGGLTNRAQQVFLDIAFFFKGKDMDYVIQVLKCHKLESPENCIQELDFEQMGKDIVHEKSPNEPGRRSKLCCYEDVHEVLTENTVST</sequence>
<dbReference type="EMBL" id="CM007652">
    <property type="protein sequence ID" value="ONI21271.1"/>
    <property type="molecule type" value="Genomic_DNA"/>
</dbReference>
<dbReference type="InterPro" id="IPR044974">
    <property type="entry name" value="Disease_R_plants"/>
</dbReference>
<organism evidence="1 2">
    <name type="scientific">Prunus persica</name>
    <name type="common">Peach</name>
    <name type="synonym">Amygdalus persica</name>
    <dbReference type="NCBI Taxonomy" id="3760"/>
    <lineage>
        <taxon>Eukaryota</taxon>
        <taxon>Viridiplantae</taxon>
        <taxon>Streptophyta</taxon>
        <taxon>Embryophyta</taxon>
        <taxon>Tracheophyta</taxon>
        <taxon>Spermatophyta</taxon>
        <taxon>Magnoliopsida</taxon>
        <taxon>eudicotyledons</taxon>
        <taxon>Gunneridae</taxon>
        <taxon>Pentapetalae</taxon>
        <taxon>rosids</taxon>
        <taxon>fabids</taxon>
        <taxon>Rosales</taxon>
        <taxon>Rosaceae</taxon>
        <taxon>Amygdaloideae</taxon>
        <taxon>Amygdaleae</taxon>
        <taxon>Prunus</taxon>
    </lineage>
</organism>
<keyword evidence="2" id="KW-1185">Reference proteome</keyword>
<dbReference type="InterPro" id="IPR027417">
    <property type="entry name" value="P-loop_NTPase"/>
</dbReference>
<name>A0A251QBQ8_PRUPE</name>
<evidence type="ECO:0000313" key="1">
    <source>
        <dbReference type="EMBL" id="ONI21271.1"/>
    </source>
</evidence>
<dbReference type="SUPFAM" id="SSF52540">
    <property type="entry name" value="P-loop containing nucleoside triphosphate hydrolases"/>
    <property type="match status" value="1"/>
</dbReference>
<dbReference type="GO" id="GO:0006952">
    <property type="term" value="P:defense response"/>
    <property type="evidence" value="ECO:0007669"/>
    <property type="project" value="InterPro"/>
</dbReference>